<feature type="non-terminal residue" evidence="2">
    <location>
        <position position="1"/>
    </location>
</feature>
<dbReference type="InterPro" id="IPR036179">
    <property type="entry name" value="Ig-like_dom_sf"/>
</dbReference>
<dbReference type="EMBL" id="GAIX01003218">
    <property type="protein sequence ID" value="JAA89342.1"/>
    <property type="molecule type" value="Transcribed_RNA"/>
</dbReference>
<dbReference type="InterPro" id="IPR013783">
    <property type="entry name" value="Ig-like_fold"/>
</dbReference>
<feature type="domain" description="Ig-like" evidence="1">
    <location>
        <begin position="1"/>
        <end position="58"/>
    </location>
</feature>
<accession>S4PYI7</accession>
<reference evidence="2" key="1">
    <citation type="journal article" date="2013" name="BMC Genomics">
        <title>Unscrambling butterfly oogenesis.</title>
        <authorList>
            <person name="Carter J.M."/>
            <person name="Baker S.C."/>
            <person name="Pink R."/>
            <person name="Carter D.R."/>
            <person name="Collins A."/>
            <person name="Tomlin J."/>
            <person name="Gibbs M."/>
            <person name="Breuker C.J."/>
        </authorList>
    </citation>
    <scope>NUCLEOTIDE SEQUENCE</scope>
    <source>
        <tissue evidence="2">Ovary</tissue>
    </source>
</reference>
<evidence type="ECO:0000259" key="1">
    <source>
        <dbReference type="PROSITE" id="PS50835"/>
    </source>
</evidence>
<dbReference type="SUPFAM" id="SSF48726">
    <property type="entry name" value="Immunoglobulin"/>
    <property type="match status" value="1"/>
</dbReference>
<organism evidence="2">
    <name type="scientific">Pararge aegeria</name>
    <name type="common">speckled wood butterfly</name>
    <dbReference type="NCBI Taxonomy" id="116150"/>
    <lineage>
        <taxon>Eukaryota</taxon>
        <taxon>Metazoa</taxon>
        <taxon>Ecdysozoa</taxon>
        <taxon>Arthropoda</taxon>
        <taxon>Hexapoda</taxon>
        <taxon>Insecta</taxon>
        <taxon>Pterygota</taxon>
        <taxon>Neoptera</taxon>
        <taxon>Endopterygota</taxon>
        <taxon>Lepidoptera</taxon>
        <taxon>Glossata</taxon>
        <taxon>Ditrysia</taxon>
        <taxon>Papilionoidea</taxon>
        <taxon>Nymphalidae</taxon>
        <taxon>Satyrinae</taxon>
        <taxon>Satyrini</taxon>
        <taxon>Parargina</taxon>
        <taxon>Pararge</taxon>
    </lineage>
</organism>
<reference evidence="2" key="2">
    <citation type="submission" date="2013-05" db="EMBL/GenBank/DDBJ databases">
        <authorList>
            <person name="Carter J.-M."/>
            <person name="Baker S.C."/>
            <person name="Pink R."/>
            <person name="Carter D.R.F."/>
            <person name="Collins A."/>
            <person name="Tomlin J."/>
            <person name="Gibbs M."/>
            <person name="Breuker C.J."/>
        </authorList>
    </citation>
    <scope>NUCLEOTIDE SEQUENCE</scope>
    <source>
        <tissue evidence="2">Ovary</tissue>
    </source>
</reference>
<dbReference type="AlphaFoldDB" id="S4PYI7"/>
<dbReference type="PROSITE" id="PS50835">
    <property type="entry name" value="IG_LIKE"/>
    <property type="match status" value="1"/>
</dbReference>
<evidence type="ECO:0000313" key="2">
    <source>
        <dbReference type="EMBL" id="JAA89342.1"/>
    </source>
</evidence>
<dbReference type="InterPro" id="IPR007110">
    <property type="entry name" value="Ig-like_dom"/>
</dbReference>
<proteinExistence type="predicted"/>
<protein>
    <submittedName>
        <fullName evidence="2">Insulin-related peptide binding protein</fullName>
    </submittedName>
</protein>
<dbReference type="CDD" id="cd00096">
    <property type="entry name" value="Ig"/>
    <property type="match status" value="1"/>
</dbReference>
<name>S4PYI7_9NEOP</name>
<dbReference type="Gene3D" id="2.60.40.10">
    <property type="entry name" value="Immunoglobulins"/>
    <property type="match status" value="1"/>
</dbReference>
<sequence length="73" mass="8479">YSPTETQVMWMDNKNNIVFGNDRLRVLPSGDLHITAIIWEDMGIWTCSVKNAFGRDVAETFVYPIAQRRMTKE</sequence>